<dbReference type="GO" id="GO:1990234">
    <property type="term" value="C:transferase complex"/>
    <property type="evidence" value="ECO:0007669"/>
    <property type="project" value="UniProtKB-ARBA"/>
</dbReference>
<keyword evidence="2" id="KW-0677">Repeat</keyword>
<dbReference type="SUPFAM" id="SSF50978">
    <property type="entry name" value="WD40 repeat-like"/>
    <property type="match status" value="1"/>
</dbReference>
<dbReference type="PROSITE" id="PS50082">
    <property type="entry name" value="WD_REPEATS_2"/>
    <property type="match status" value="5"/>
</dbReference>
<dbReference type="KEGG" id="epa:110236460"/>
<evidence type="ECO:0000256" key="2">
    <source>
        <dbReference type="ARBA" id="ARBA00022737"/>
    </source>
</evidence>
<dbReference type="OMA" id="TICHYRI"/>
<feature type="repeat" description="WD" evidence="3">
    <location>
        <begin position="54"/>
        <end position="95"/>
    </location>
</feature>
<dbReference type="CDD" id="cd00200">
    <property type="entry name" value="WD40"/>
    <property type="match status" value="1"/>
</dbReference>
<dbReference type="GeneID" id="110236460"/>
<feature type="repeat" description="WD" evidence="3">
    <location>
        <begin position="283"/>
        <end position="315"/>
    </location>
</feature>
<dbReference type="Pfam" id="PF00400">
    <property type="entry name" value="WD40"/>
    <property type="match status" value="6"/>
</dbReference>
<dbReference type="PROSITE" id="PS50294">
    <property type="entry name" value="WD_REPEATS_REGION"/>
    <property type="match status" value="3"/>
</dbReference>
<dbReference type="Gene3D" id="2.130.10.10">
    <property type="entry name" value="YVTN repeat-like/Quinoprotein amine dehydrogenase"/>
    <property type="match status" value="2"/>
</dbReference>
<evidence type="ECO:0000256" key="1">
    <source>
        <dbReference type="ARBA" id="ARBA00022574"/>
    </source>
</evidence>
<keyword evidence="5" id="KW-1185">Reference proteome</keyword>
<accession>A0A913X1Z5</accession>
<sequence>MPWSLFKRPSYEAVNVKYGSYAPKGPPSFKTLLQSSAMGQAGSVSFQEKELDVFRGSDQSILNCEVSPNGKHLATCSKDSNIYVWRLPTDTEPGELLQTLEGHKEEVTSCSFSGSILASASQSGGVILWHYQTGKRASRIDLHRGPVYDCLFAHDGQSFATSSNDTTVRRFKIKTGAGEFVPGLDTKTLNGHRSAVCALAFTPDDTCIISGSEDGKIKKWSRKEGQCLETQDSQYGPVRAIKFPTRCSHPDDIFATLAGSSIVIWNLRETMEIRLVLSNGDSSSRQGRNMQAICFVPDSSYLVGVSSDNYLTVWDPLGHNPSKPISVKQLNHQGYVQCCCFDPNGRYFITADSAGYTKIWY</sequence>
<dbReference type="RefSeq" id="XP_020897645.1">
    <property type="nucleotide sequence ID" value="XM_021041986.2"/>
</dbReference>
<evidence type="ECO:0000313" key="4">
    <source>
        <dbReference type="EnsemblMetazoa" id="XP_020897645.1"/>
    </source>
</evidence>
<evidence type="ECO:0000313" key="5">
    <source>
        <dbReference type="Proteomes" id="UP000887567"/>
    </source>
</evidence>
<dbReference type="AlphaFoldDB" id="A0A913X1Z5"/>
<dbReference type="InterPro" id="IPR015943">
    <property type="entry name" value="WD40/YVTN_repeat-like_dom_sf"/>
</dbReference>
<protein>
    <submittedName>
        <fullName evidence="4">Uncharacterized protein</fullName>
    </submittedName>
</protein>
<keyword evidence="1 3" id="KW-0853">WD repeat</keyword>
<feature type="repeat" description="WD" evidence="3">
    <location>
        <begin position="329"/>
        <end position="361"/>
    </location>
</feature>
<reference evidence="4" key="1">
    <citation type="submission" date="2022-11" db="UniProtKB">
        <authorList>
            <consortium name="EnsemblMetazoa"/>
        </authorList>
    </citation>
    <scope>IDENTIFICATION</scope>
</reference>
<dbReference type="OrthoDB" id="674604at2759"/>
<evidence type="ECO:0000256" key="3">
    <source>
        <dbReference type="PROSITE-ProRule" id="PRU00221"/>
    </source>
</evidence>
<dbReference type="InterPro" id="IPR036322">
    <property type="entry name" value="WD40_repeat_dom_sf"/>
</dbReference>
<dbReference type="InterPro" id="IPR001680">
    <property type="entry name" value="WD40_rpt"/>
</dbReference>
<feature type="repeat" description="WD" evidence="3">
    <location>
        <begin position="189"/>
        <end position="230"/>
    </location>
</feature>
<dbReference type="SMART" id="SM00320">
    <property type="entry name" value="WD40"/>
    <property type="match status" value="7"/>
</dbReference>
<dbReference type="PANTHER" id="PTHR22847">
    <property type="entry name" value="WD40 REPEAT PROTEIN"/>
    <property type="match status" value="1"/>
</dbReference>
<organism evidence="4 5">
    <name type="scientific">Exaiptasia diaphana</name>
    <name type="common">Tropical sea anemone</name>
    <name type="synonym">Aiptasia pulchella</name>
    <dbReference type="NCBI Taxonomy" id="2652724"/>
    <lineage>
        <taxon>Eukaryota</taxon>
        <taxon>Metazoa</taxon>
        <taxon>Cnidaria</taxon>
        <taxon>Anthozoa</taxon>
        <taxon>Hexacorallia</taxon>
        <taxon>Actiniaria</taxon>
        <taxon>Aiptasiidae</taxon>
        <taxon>Exaiptasia</taxon>
    </lineage>
</organism>
<proteinExistence type="predicted"/>
<feature type="repeat" description="WD" evidence="3">
    <location>
        <begin position="100"/>
        <end position="139"/>
    </location>
</feature>
<dbReference type="PANTHER" id="PTHR22847:SF637">
    <property type="entry name" value="WD REPEAT DOMAIN 5B"/>
    <property type="match status" value="1"/>
</dbReference>
<dbReference type="EnsemblMetazoa" id="XM_021041986.2">
    <property type="protein sequence ID" value="XP_020897645.1"/>
    <property type="gene ID" value="LOC110236460"/>
</dbReference>
<name>A0A913X1Z5_EXADI</name>
<dbReference type="Proteomes" id="UP000887567">
    <property type="component" value="Unplaced"/>
</dbReference>